<protein>
    <recommendedName>
        <fullName evidence="3">Portal protein</fullName>
    </recommendedName>
</protein>
<dbReference type="EMBL" id="LAZR01018836">
    <property type="protein sequence ID" value="KKL94788.1"/>
    <property type="molecule type" value="Genomic_DNA"/>
</dbReference>
<comment type="caution">
    <text evidence="2">The sequence shown here is derived from an EMBL/GenBank/DDBJ whole genome shotgun (WGS) entry which is preliminary data.</text>
</comment>
<evidence type="ECO:0000313" key="2">
    <source>
        <dbReference type="EMBL" id="KKL94788.1"/>
    </source>
</evidence>
<accession>A0A0F9G7Y8</accession>
<feature type="region of interest" description="Disordered" evidence="1">
    <location>
        <begin position="222"/>
        <end position="248"/>
    </location>
</feature>
<evidence type="ECO:0000256" key="1">
    <source>
        <dbReference type="SAM" id="MobiDB-lite"/>
    </source>
</evidence>
<sequence>MPDQANTSSEPSLSPEAAKAGMAQALGIELPEEITDPYQDTKAIKELVETLQKEAFGPHRTSMERHWEQIIHYVLGNMWIYFHPTQKKWLPKRLHRWVPKPVTPKVGETLQTIRAMMAGRPLGISARPVGQDPKNVMAASVADDLEPLLGDQHRITPTMQIFDFWYIATGNGFLHTWWDVSPSNGTEVVPFEQCVGCEQVVDPDSVDPQQPECPECGGTQFMEATNPETGEPVGKERPLGRGRTDVPSPFEVGFSPNYQLFSELPYVERKRWRDEAWVRTNHPDIVDKINFTTTPTDRSLQIQKSLAEHHILHGRGYQSGSGSSSKGVTEIELSLKPNKTYPQGLVARVLGGELVVDPAQGLPGPLPYTDHEGKPLFNWVHAGYDQIGGRIWAQGALAVILQKNDQLNQLDSHIQLAFQRMANPVWLEPKGAEIEKFTGEPGLVVKYSVLGQGGLGKPERIPGEAIQGSSFQLRQQILDDIEALTGTFDILKGSKPTGVEAFSALQLLVERSESRFESSVAARSLAYRDWYQLVIEMERQFGPDERTRAVMGPNSAWAFQQFENANLQGGIEIIVEEGQNVPKTTLGKRAAMEQARQMGLLDPTDPEQRFEALTALGLQNLVPTVDANINEAQSEQHDVEVWLQNPVGPFPMRRKPWHSDIFHLQEHLKWANSDRIRDQFKLLEQQNPQGALQLEQLIGLHLFEHQQMLAALAVQGGEGAQAPGGGGLALQSSNQESGAVDTVPSG</sequence>
<reference evidence="2" key="1">
    <citation type="journal article" date="2015" name="Nature">
        <title>Complex archaea that bridge the gap between prokaryotes and eukaryotes.</title>
        <authorList>
            <person name="Spang A."/>
            <person name="Saw J.H."/>
            <person name="Jorgensen S.L."/>
            <person name="Zaremba-Niedzwiedzka K."/>
            <person name="Martijn J."/>
            <person name="Lind A.E."/>
            <person name="van Eijk R."/>
            <person name="Schleper C."/>
            <person name="Guy L."/>
            <person name="Ettema T.J."/>
        </authorList>
    </citation>
    <scope>NUCLEOTIDE SEQUENCE</scope>
</reference>
<evidence type="ECO:0008006" key="3">
    <source>
        <dbReference type="Google" id="ProtNLM"/>
    </source>
</evidence>
<feature type="region of interest" description="Disordered" evidence="1">
    <location>
        <begin position="1"/>
        <end position="21"/>
    </location>
</feature>
<gene>
    <name evidence="2" type="ORF">LCGC14_1861180</name>
</gene>
<proteinExistence type="predicted"/>
<organism evidence="2">
    <name type="scientific">marine sediment metagenome</name>
    <dbReference type="NCBI Taxonomy" id="412755"/>
    <lineage>
        <taxon>unclassified sequences</taxon>
        <taxon>metagenomes</taxon>
        <taxon>ecological metagenomes</taxon>
    </lineage>
</organism>
<dbReference type="AlphaFoldDB" id="A0A0F9G7Y8"/>
<feature type="compositionally biased region" description="Polar residues" evidence="1">
    <location>
        <begin position="1"/>
        <end position="12"/>
    </location>
</feature>
<feature type="non-terminal residue" evidence="2">
    <location>
        <position position="746"/>
    </location>
</feature>
<name>A0A0F9G7Y8_9ZZZZ</name>
<feature type="compositionally biased region" description="Basic and acidic residues" evidence="1">
    <location>
        <begin position="233"/>
        <end position="244"/>
    </location>
</feature>
<feature type="region of interest" description="Disordered" evidence="1">
    <location>
        <begin position="720"/>
        <end position="746"/>
    </location>
</feature>